<keyword evidence="1" id="KW-0677">Repeat</keyword>
<feature type="region of interest" description="Disordered" evidence="3">
    <location>
        <begin position="434"/>
        <end position="490"/>
    </location>
</feature>
<evidence type="ECO:0000313" key="6">
    <source>
        <dbReference type="Proteomes" id="UP000008743"/>
    </source>
</evidence>
<dbReference type="OrthoDB" id="2020426at2759"/>
<gene>
    <name evidence="5" type="ORF">CAOG_003283</name>
</gene>
<evidence type="ECO:0000313" key="5">
    <source>
        <dbReference type="EMBL" id="KJE92282.1"/>
    </source>
</evidence>
<sequence length="575" mass="63613">MSAPIEINDQNRISEIVRPPASPPFWKKQAFPSKHWSESTDAAGRRYYIDHAHRITSWIDPRDHPDHPRRPNDLPYGWDFAEDPDVGIYFIDHLSKRNTLDDPRMTQEYQLRQEHFAKLLQEERANLEERRRLLAVQQEEVRAAEALLQKEIQRKALLEEAIRKGKDMGTDTSDLEADLAQLNARIQLGQRALAAVKDAHSNMGEAVAESEQTYKDLQALEASLSVSAADELEAARKVQTEINDSRAQYEADRAVRVALEDQVRTLSVAGGEALHALLDENSEAHAANGNGLVGATAGSTHTGSATLVNAGSAAEGEQRSETESRTRLELGLELMTMRKMIAEQRKDIDELRQIKALLEAEDGASRLANLAASLEAQAAAKDEEDAQMVSMMANSSDLTAVSTTGPLMASGGLLVAGAAHGGLVGVNSGSKNDLSAADARNRDVGSAQHDGTQHGNHSADYIARKRAEREAAGRNPDESTDDEDDDGVYVSVGDEADEVAVARRKRAQFSEDTLDNEDSRKDFEERMRLIKGRDWRQTLRRVYQKKDVFPSHPESLTFNAKLSYFKKLMEEAKGK</sequence>
<dbReference type="PROSITE" id="PS01159">
    <property type="entry name" value="WW_DOMAIN_1"/>
    <property type="match status" value="1"/>
</dbReference>
<dbReference type="EMBL" id="KE346363">
    <property type="protein sequence ID" value="KJE92282.1"/>
    <property type="molecule type" value="Genomic_DNA"/>
</dbReference>
<dbReference type="Gene3D" id="2.20.70.10">
    <property type="match status" value="2"/>
</dbReference>
<feature type="compositionally biased region" description="Basic and acidic residues" evidence="3">
    <location>
        <begin position="462"/>
        <end position="477"/>
    </location>
</feature>
<dbReference type="Proteomes" id="UP000008743">
    <property type="component" value="Unassembled WGS sequence"/>
</dbReference>
<dbReference type="InParanoid" id="A0A0D2VPB1"/>
<dbReference type="CDD" id="cd00201">
    <property type="entry name" value="WW"/>
    <property type="match status" value="1"/>
</dbReference>
<dbReference type="SUPFAM" id="SSF51045">
    <property type="entry name" value="WW domain"/>
    <property type="match status" value="2"/>
</dbReference>
<name>A0A0D2VPB1_CAPO3</name>
<feature type="domain" description="WW" evidence="4">
    <location>
        <begin position="36"/>
        <end position="63"/>
    </location>
</feature>
<dbReference type="PhylomeDB" id="A0A0D2VPB1"/>
<protein>
    <recommendedName>
        <fullName evidence="4">WW domain-containing protein</fullName>
    </recommendedName>
</protein>
<dbReference type="GO" id="GO:0007165">
    <property type="term" value="P:signal transduction"/>
    <property type="evidence" value="ECO:0007669"/>
    <property type="project" value="TreeGrafter"/>
</dbReference>
<proteinExistence type="predicted"/>
<dbReference type="AlphaFoldDB" id="A0A0D2VPB1"/>
<feature type="domain" description="WW" evidence="4">
    <location>
        <begin position="72"/>
        <end position="105"/>
    </location>
</feature>
<dbReference type="PANTHER" id="PTHR10316">
    <property type="entry name" value="MEMBRANE ASSOCIATED GUANYLATE KINASE-RELATED"/>
    <property type="match status" value="1"/>
</dbReference>
<keyword evidence="2" id="KW-0175">Coiled coil</keyword>
<dbReference type="SMART" id="SM00456">
    <property type="entry name" value="WW"/>
    <property type="match status" value="2"/>
</dbReference>
<evidence type="ECO:0000259" key="4">
    <source>
        <dbReference type="PROSITE" id="PS50020"/>
    </source>
</evidence>
<dbReference type="GO" id="GO:0005737">
    <property type="term" value="C:cytoplasm"/>
    <property type="evidence" value="ECO:0007669"/>
    <property type="project" value="TreeGrafter"/>
</dbReference>
<dbReference type="RefSeq" id="XP_004364122.1">
    <property type="nucleotide sequence ID" value="XM_004364065.2"/>
</dbReference>
<evidence type="ECO:0000256" key="3">
    <source>
        <dbReference type="SAM" id="MobiDB-lite"/>
    </source>
</evidence>
<keyword evidence="6" id="KW-1185">Reference proteome</keyword>
<dbReference type="eggNOG" id="KOG3209">
    <property type="taxonomic scope" value="Eukaryota"/>
</dbReference>
<accession>A0A0D2VPB1</accession>
<feature type="coiled-coil region" evidence="2">
    <location>
        <begin position="334"/>
        <end position="384"/>
    </location>
</feature>
<evidence type="ECO:0000256" key="1">
    <source>
        <dbReference type="ARBA" id="ARBA00022737"/>
    </source>
</evidence>
<evidence type="ECO:0000256" key="2">
    <source>
        <dbReference type="SAM" id="Coils"/>
    </source>
</evidence>
<reference evidence="6" key="1">
    <citation type="submission" date="2011-02" db="EMBL/GenBank/DDBJ databases">
        <title>The Genome Sequence of Capsaspora owczarzaki ATCC 30864.</title>
        <authorList>
            <person name="Russ C."/>
            <person name="Cuomo C."/>
            <person name="Burger G."/>
            <person name="Gray M.W."/>
            <person name="Holland P.W.H."/>
            <person name="King N."/>
            <person name="Lang F.B.F."/>
            <person name="Roger A.J."/>
            <person name="Ruiz-Trillo I."/>
            <person name="Young S.K."/>
            <person name="Zeng Q."/>
            <person name="Gargeya S."/>
            <person name="Alvarado L."/>
            <person name="Berlin A."/>
            <person name="Chapman S.B."/>
            <person name="Chen Z."/>
            <person name="Freedman E."/>
            <person name="Gellesch M."/>
            <person name="Goldberg J."/>
            <person name="Griggs A."/>
            <person name="Gujja S."/>
            <person name="Heilman E."/>
            <person name="Heiman D."/>
            <person name="Howarth C."/>
            <person name="Mehta T."/>
            <person name="Neiman D."/>
            <person name="Pearson M."/>
            <person name="Roberts A."/>
            <person name="Saif S."/>
            <person name="Shea T."/>
            <person name="Shenoy N."/>
            <person name="Sisk P."/>
            <person name="Stolte C."/>
            <person name="Sykes S."/>
            <person name="White J."/>
            <person name="Yandava C."/>
            <person name="Haas B."/>
            <person name="Nusbaum C."/>
            <person name="Birren B."/>
        </authorList>
    </citation>
    <scope>NUCLEOTIDE SEQUENCE</scope>
    <source>
        <strain evidence="6">ATCC 30864</strain>
    </source>
</reference>
<dbReference type="PROSITE" id="PS50020">
    <property type="entry name" value="WW_DOMAIN_2"/>
    <property type="match status" value="2"/>
</dbReference>
<dbReference type="InterPro" id="IPR001202">
    <property type="entry name" value="WW_dom"/>
</dbReference>
<feature type="compositionally biased region" description="Acidic residues" evidence="3">
    <location>
        <begin position="478"/>
        <end position="487"/>
    </location>
</feature>
<feature type="coiled-coil region" evidence="2">
    <location>
        <begin position="117"/>
        <end position="161"/>
    </location>
</feature>
<organism evidence="5 6">
    <name type="scientific">Capsaspora owczarzaki (strain ATCC 30864)</name>
    <dbReference type="NCBI Taxonomy" id="595528"/>
    <lineage>
        <taxon>Eukaryota</taxon>
        <taxon>Filasterea</taxon>
        <taxon>Capsaspora</taxon>
    </lineage>
</organism>
<dbReference type="PANTHER" id="PTHR10316:SF68">
    <property type="entry name" value="AGAP003128-PA"/>
    <property type="match status" value="1"/>
</dbReference>
<dbReference type="InterPro" id="IPR036020">
    <property type="entry name" value="WW_dom_sf"/>
</dbReference>